<accession>Q8JM56</accession>
<evidence type="ECO:0000256" key="1">
    <source>
        <dbReference type="ARBA" id="ARBA00022723"/>
    </source>
</evidence>
<evidence type="ECO:0000256" key="3">
    <source>
        <dbReference type="ARBA" id="ARBA00022833"/>
    </source>
</evidence>
<dbReference type="PROSITE" id="PS50089">
    <property type="entry name" value="ZF_RING_2"/>
    <property type="match status" value="1"/>
</dbReference>
<organism evidence="6 7">
    <name type="scientific">Mamestra configurata nucleopolyhedrovirus B</name>
    <dbReference type="NCBI Taxonomy" id="204440"/>
    <lineage>
        <taxon>Viruses</taxon>
        <taxon>Viruses incertae sedis</taxon>
        <taxon>Naldaviricetes</taxon>
        <taxon>Lefavirales</taxon>
        <taxon>Baculoviridae</taxon>
        <taxon>Alphabaculovirus</taxon>
        <taxon>Alphabaculovirus sp. 'altermaconfiguratae'</taxon>
    </lineage>
</organism>
<reference evidence="6 7" key="1">
    <citation type="journal article" date="2002" name="Virology">
        <title>Identification and genomic analysis of a second species of nucleopolyhedrovirus isolated from Mamestra configurata.</title>
        <authorList>
            <person name="Li L."/>
            <person name="Donly C."/>
            <person name="Li Q."/>
            <person name="Willis L.G."/>
            <person name="Keddie B.A."/>
            <person name="Erlandson M.A."/>
            <person name="Theilmann D.A."/>
        </authorList>
    </citation>
    <scope>NUCLEOTIDE SEQUENCE [LARGE SCALE GENOMIC DNA]</scope>
</reference>
<keyword evidence="2 4" id="KW-0863">Zinc-finger</keyword>
<dbReference type="InterPro" id="IPR001841">
    <property type="entry name" value="Znf_RING"/>
</dbReference>
<name>Q8JM56_9ABAC</name>
<dbReference type="KEGG" id="vg:1733586"/>
<dbReference type="GO" id="GO:0008270">
    <property type="term" value="F:zinc ion binding"/>
    <property type="evidence" value="ECO:0007669"/>
    <property type="project" value="UniProtKB-KW"/>
</dbReference>
<evidence type="ECO:0000256" key="2">
    <source>
        <dbReference type="ARBA" id="ARBA00022771"/>
    </source>
</evidence>
<dbReference type="InterPro" id="IPR013083">
    <property type="entry name" value="Znf_RING/FYVE/PHD"/>
</dbReference>
<dbReference type="OrthoDB" id="28393at10239"/>
<dbReference type="Proteomes" id="UP000203400">
    <property type="component" value="Segment"/>
</dbReference>
<dbReference type="GeneID" id="1733586"/>
<dbReference type="EMBL" id="AY126275">
    <property type="protein sequence ID" value="AAM95083.1"/>
    <property type="molecule type" value="Genomic_DNA"/>
</dbReference>
<dbReference type="PANTHER" id="PTHR45798">
    <property type="entry name" value="RING-H2 FINGER PROTEIN ATL61-RELATED-RELATED"/>
    <property type="match status" value="1"/>
</dbReference>
<dbReference type="PANTHER" id="PTHR45798:SF97">
    <property type="entry name" value="ALCOHOL-SENSITIVE RING FINGER PROTEIN 1"/>
    <property type="match status" value="1"/>
</dbReference>
<dbReference type="Gene3D" id="3.30.40.10">
    <property type="entry name" value="Zinc/RING finger domain, C3HC4 (zinc finger)"/>
    <property type="match status" value="1"/>
</dbReference>
<dbReference type="SUPFAM" id="SSF57850">
    <property type="entry name" value="RING/U-box"/>
    <property type="match status" value="1"/>
</dbReference>
<keyword evidence="3" id="KW-0862">Zinc</keyword>
<sequence>MNSAHDDVSMQANTVFNITYEEQDDQDDQDDHDDHDNFIFNVTEYINFLRLLSGQLTLEDVNYEFTMDSGNEDFEYDDGLLDIRQYITVTATAAVDTFQPRNFVMRADCSRTDTPIINDTCCICLDALVETDKQIAQLDACQHGFCAECLFMWLKTHCVCPVCRTLCIKINLIK</sequence>
<dbReference type="Pfam" id="PF13639">
    <property type="entry name" value="zf-RING_2"/>
    <property type="match status" value="1"/>
</dbReference>
<evidence type="ECO:0000313" key="7">
    <source>
        <dbReference type="Proteomes" id="UP000203400"/>
    </source>
</evidence>
<dbReference type="RefSeq" id="NP_689271.1">
    <property type="nucleotide sequence ID" value="NC_004117.1"/>
</dbReference>
<evidence type="ECO:0000313" key="6">
    <source>
        <dbReference type="EMBL" id="AAM95083.1"/>
    </source>
</evidence>
<evidence type="ECO:0000259" key="5">
    <source>
        <dbReference type="PROSITE" id="PS50089"/>
    </source>
</evidence>
<feature type="domain" description="RING-type" evidence="5">
    <location>
        <begin position="121"/>
        <end position="164"/>
    </location>
</feature>
<protein>
    <recommendedName>
        <fullName evidence="5">RING-type domain-containing protein</fullName>
    </recommendedName>
</protein>
<dbReference type="PROSITE" id="PS00518">
    <property type="entry name" value="ZF_RING_1"/>
    <property type="match status" value="1"/>
</dbReference>
<evidence type="ECO:0000256" key="4">
    <source>
        <dbReference type="PROSITE-ProRule" id="PRU00175"/>
    </source>
</evidence>
<proteinExistence type="predicted"/>
<dbReference type="InterPro" id="IPR052788">
    <property type="entry name" value="RING-type_E3_ligase_ATL"/>
</dbReference>
<dbReference type="SMART" id="SM00184">
    <property type="entry name" value="RING"/>
    <property type="match status" value="1"/>
</dbReference>
<keyword evidence="1" id="KW-0479">Metal-binding</keyword>
<dbReference type="InterPro" id="IPR017907">
    <property type="entry name" value="Znf_RING_CS"/>
</dbReference>